<dbReference type="AlphaFoldDB" id="A0AAD5FVQ6"/>
<keyword evidence="5" id="KW-1279">T cell receptor</keyword>
<organism evidence="7 8">
    <name type="scientific">Silurus asotus</name>
    <name type="common">Amur catfish</name>
    <name type="synonym">Parasilurus asotus</name>
    <dbReference type="NCBI Taxonomy" id="30991"/>
    <lineage>
        <taxon>Eukaryota</taxon>
        <taxon>Metazoa</taxon>
        <taxon>Chordata</taxon>
        <taxon>Craniata</taxon>
        <taxon>Vertebrata</taxon>
        <taxon>Euteleostomi</taxon>
        <taxon>Actinopterygii</taxon>
        <taxon>Neopterygii</taxon>
        <taxon>Teleostei</taxon>
        <taxon>Ostariophysi</taxon>
        <taxon>Siluriformes</taxon>
        <taxon>Siluridae</taxon>
        <taxon>Silurus</taxon>
    </lineage>
</organism>
<keyword evidence="3" id="KW-0675">Receptor</keyword>
<dbReference type="InterPro" id="IPR036179">
    <property type="entry name" value="Ig-like_dom_sf"/>
</dbReference>
<protein>
    <recommendedName>
        <fullName evidence="6">Ig-like domain-containing protein</fullName>
    </recommendedName>
</protein>
<feature type="domain" description="Ig-like" evidence="6">
    <location>
        <begin position="1"/>
        <end position="96"/>
    </location>
</feature>
<dbReference type="Gene3D" id="2.60.40.10">
    <property type="entry name" value="Immunoglobulins"/>
    <property type="match status" value="2"/>
</dbReference>
<evidence type="ECO:0000313" key="7">
    <source>
        <dbReference type="EMBL" id="KAI5629804.1"/>
    </source>
</evidence>
<reference evidence="7" key="1">
    <citation type="submission" date="2018-07" db="EMBL/GenBank/DDBJ databases">
        <title>Comparative genomics of catfishes provides insights into carnivory and benthic adaptation.</title>
        <authorList>
            <person name="Zhang Y."/>
            <person name="Wang D."/>
            <person name="Peng Z."/>
            <person name="Zheng S."/>
            <person name="Shao F."/>
            <person name="Tao W."/>
        </authorList>
    </citation>
    <scope>NUCLEOTIDE SEQUENCE</scope>
    <source>
        <strain evidence="7">Chongqing</strain>
    </source>
</reference>
<accession>A0AAD5FVQ6</accession>
<dbReference type="InterPro" id="IPR051287">
    <property type="entry name" value="TCR_variable_region"/>
</dbReference>
<dbReference type="InterPro" id="IPR013106">
    <property type="entry name" value="Ig_V-set"/>
</dbReference>
<name>A0AAD5FVQ6_SILAS</name>
<dbReference type="PROSITE" id="PS50835">
    <property type="entry name" value="IG_LIKE"/>
    <property type="match status" value="2"/>
</dbReference>
<dbReference type="Pfam" id="PF07686">
    <property type="entry name" value="V-set"/>
    <property type="match status" value="1"/>
</dbReference>
<evidence type="ECO:0000256" key="4">
    <source>
        <dbReference type="ARBA" id="ARBA00023319"/>
    </source>
</evidence>
<keyword evidence="2" id="KW-1064">Adaptive immunity</keyword>
<evidence type="ECO:0000259" key="6">
    <source>
        <dbReference type="PROSITE" id="PS50835"/>
    </source>
</evidence>
<dbReference type="SUPFAM" id="SSF48726">
    <property type="entry name" value="Immunoglobulin"/>
    <property type="match status" value="2"/>
</dbReference>
<evidence type="ECO:0000256" key="3">
    <source>
        <dbReference type="ARBA" id="ARBA00023170"/>
    </source>
</evidence>
<dbReference type="GO" id="GO:0042101">
    <property type="term" value="C:T cell receptor complex"/>
    <property type="evidence" value="ECO:0007669"/>
    <property type="project" value="UniProtKB-KW"/>
</dbReference>
<keyword evidence="5" id="KW-0391">Immunity</keyword>
<keyword evidence="8" id="KW-1185">Reference proteome</keyword>
<evidence type="ECO:0000256" key="2">
    <source>
        <dbReference type="ARBA" id="ARBA00023130"/>
    </source>
</evidence>
<gene>
    <name evidence="7" type="ORF">C0J50_10466</name>
</gene>
<dbReference type="Proteomes" id="UP001205998">
    <property type="component" value="Unassembled WGS sequence"/>
</dbReference>
<dbReference type="PANTHER" id="PTHR19367:SF18">
    <property type="entry name" value="T CELL RECEPTOR ALPHA VARIABLE 16"/>
    <property type="match status" value="1"/>
</dbReference>
<feature type="non-terminal residue" evidence="7">
    <location>
        <position position="1"/>
    </location>
</feature>
<dbReference type="InterPro" id="IPR013783">
    <property type="entry name" value="Ig-like_fold"/>
</dbReference>
<comment type="caution">
    <text evidence="7">The sequence shown here is derived from an EMBL/GenBank/DDBJ whole genome shotgun (WGS) entry which is preliminary data.</text>
</comment>
<dbReference type="EMBL" id="MU533064">
    <property type="protein sequence ID" value="KAI5629804.1"/>
    <property type="molecule type" value="Genomic_DNA"/>
</dbReference>
<dbReference type="SMART" id="SM00406">
    <property type="entry name" value="IGv"/>
    <property type="match status" value="1"/>
</dbReference>
<keyword evidence="1" id="KW-0732">Signal</keyword>
<keyword evidence="4" id="KW-0393">Immunoglobulin domain</keyword>
<evidence type="ECO:0000256" key="1">
    <source>
        <dbReference type="ARBA" id="ARBA00022729"/>
    </source>
</evidence>
<proteinExistence type="predicted"/>
<feature type="non-terminal residue" evidence="7">
    <location>
        <position position="172"/>
    </location>
</feature>
<feature type="domain" description="Ig-like" evidence="6">
    <location>
        <begin position="125"/>
        <end position="172"/>
    </location>
</feature>
<sequence>ISSPEGSNTTLTCTYDDSAYYLHWYQQKPQSEPKFLLLIYKSTETVTKAEQLDPRISIRLHEDKKNVDLEIFPASVSDSALYYCAMEPTVTQNSYTLYKKTFFSPVGRAVHLFHLNTLLCDSMADSIESLSTYKAVDEGDVVTLSCRYKTSDTNPYLHWYRQQPKSNPVFLL</sequence>
<dbReference type="InterPro" id="IPR007110">
    <property type="entry name" value="Ig-like_dom"/>
</dbReference>
<dbReference type="GO" id="GO:0002250">
    <property type="term" value="P:adaptive immune response"/>
    <property type="evidence" value="ECO:0007669"/>
    <property type="project" value="UniProtKB-KW"/>
</dbReference>
<dbReference type="PANTHER" id="PTHR19367">
    <property type="entry name" value="T-CELL RECEPTOR ALPHA CHAIN V REGION"/>
    <property type="match status" value="1"/>
</dbReference>
<evidence type="ECO:0000256" key="5">
    <source>
        <dbReference type="ARBA" id="ARBA00043266"/>
    </source>
</evidence>
<evidence type="ECO:0000313" key="8">
    <source>
        <dbReference type="Proteomes" id="UP001205998"/>
    </source>
</evidence>